<accession>A0ACA9P3F0</accession>
<comment type="caution">
    <text evidence="1">The sequence shown here is derived from an EMBL/GenBank/DDBJ whole genome shotgun (WGS) entry which is preliminary data.</text>
</comment>
<protein>
    <submittedName>
        <fullName evidence="1">10714_t:CDS:1</fullName>
    </submittedName>
</protein>
<evidence type="ECO:0000313" key="2">
    <source>
        <dbReference type="Proteomes" id="UP000789860"/>
    </source>
</evidence>
<gene>
    <name evidence="1" type="ORF">SCALOS_LOCUS10109</name>
</gene>
<evidence type="ECO:0000313" key="1">
    <source>
        <dbReference type="EMBL" id="CAG8690477.1"/>
    </source>
</evidence>
<keyword evidence="2" id="KW-1185">Reference proteome</keyword>
<feature type="non-terminal residue" evidence="1">
    <location>
        <position position="1"/>
    </location>
</feature>
<sequence length="116" mass="14069">YGYDLKRSNLNSNSWFNINKIQQISLKNVEVLIIPRQQQTNNLENDDELKTRKIRIYLTKEEKQTLKRWISTARWIYNKCLSSLDNIKDMRTKKEKIQYMRQKHIVSSNYKNTELS</sequence>
<name>A0ACA9P3F0_9GLOM</name>
<reference evidence="1" key="1">
    <citation type="submission" date="2021-06" db="EMBL/GenBank/DDBJ databases">
        <authorList>
            <person name="Kallberg Y."/>
            <person name="Tangrot J."/>
            <person name="Rosling A."/>
        </authorList>
    </citation>
    <scope>NUCLEOTIDE SEQUENCE</scope>
    <source>
        <strain evidence="1">AU212A</strain>
    </source>
</reference>
<organism evidence="1 2">
    <name type="scientific">Scutellospora calospora</name>
    <dbReference type="NCBI Taxonomy" id="85575"/>
    <lineage>
        <taxon>Eukaryota</taxon>
        <taxon>Fungi</taxon>
        <taxon>Fungi incertae sedis</taxon>
        <taxon>Mucoromycota</taxon>
        <taxon>Glomeromycotina</taxon>
        <taxon>Glomeromycetes</taxon>
        <taxon>Diversisporales</taxon>
        <taxon>Gigasporaceae</taxon>
        <taxon>Scutellospora</taxon>
    </lineage>
</organism>
<dbReference type="Proteomes" id="UP000789860">
    <property type="component" value="Unassembled WGS sequence"/>
</dbReference>
<dbReference type="EMBL" id="CAJVPM010035593">
    <property type="protein sequence ID" value="CAG8690477.1"/>
    <property type="molecule type" value="Genomic_DNA"/>
</dbReference>
<proteinExistence type="predicted"/>